<dbReference type="OrthoDB" id="9885350at2"/>
<dbReference type="Proteomes" id="UP000324974">
    <property type="component" value="Chromosome"/>
</dbReference>
<keyword evidence="2" id="KW-1185">Reference proteome</keyword>
<evidence type="ECO:0000313" key="1">
    <source>
        <dbReference type="EMBL" id="QEL18766.1"/>
    </source>
</evidence>
<organism evidence="1 2">
    <name type="scientific">Limnoglobus roseus</name>
    <dbReference type="NCBI Taxonomy" id="2598579"/>
    <lineage>
        <taxon>Bacteria</taxon>
        <taxon>Pseudomonadati</taxon>
        <taxon>Planctomycetota</taxon>
        <taxon>Planctomycetia</taxon>
        <taxon>Gemmatales</taxon>
        <taxon>Gemmataceae</taxon>
        <taxon>Limnoglobus</taxon>
    </lineage>
</organism>
<dbReference type="RefSeq" id="WP_149113227.1">
    <property type="nucleotide sequence ID" value="NZ_CP042425.1"/>
</dbReference>
<evidence type="ECO:0000313" key="2">
    <source>
        <dbReference type="Proteomes" id="UP000324974"/>
    </source>
</evidence>
<protein>
    <submittedName>
        <fullName evidence="1">Uncharacterized protein</fullName>
    </submittedName>
</protein>
<name>A0A5C1ALC0_9BACT</name>
<dbReference type="EMBL" id="CP042425">
    <property type="protein sequence ID" value="QEL18766.1"/>
    <property type="molecule type" value="Genomic_DNA"/>
</dbReference>
<gene>
    <name evidence="1" type="ORF">PX52LOC_05804</name>
</gene>
<proteinExistence type="predicted"/>
<sequence length="135" mass="15004">MRDNDPIGRFAPKTSGEPETLDGGEAFVSLGKCGIICPKGAKALDIERAGNPVVSFQYVYLSVRSVFTPTEFKVVFVGMESWAVTVVGRNLRRLFDRLNDHCLRKLVQTDRDFGDDKDPVVTKIEVENVTPKEKG</sequence>
<accession>A0A5C1ALC0</accession>
<reference evidence="2" key="1">
    <citation type="submission" date="2019-08" db="EMBL/GenBank/DDBJ databases">
        <title>Limnoglobus roseus gen. nov., sp. nov., a novel freshwater planctomycete with a giant genome from the family Gemmataceae.</title>
        <authorList>
            <person name="Kulichevskaya I.S."/>
            <person name="Naumoff D.G."/>
            <person name="Miroshnikov K."/>
            <person name="Ivanova A."/>
            <person name="Philippov D.A."/>
            <person name="Hakobyan A."/>
            <person name="Rijpstra I.C."/>
            <person name="Sinninghe Damste J.S."/>
            <person name="Liesack W."/>
            <person name="Dedysh S.N."/>
        </authorList>
    </citation>
    <scope>NUCLEOTIDE SEQUENCE [LARGE SCALE GENOMIC DNA]</scope>
    <source>
        <strain evidence="2">PX52</strain>
    </source>
</reference>
<dbReference type="KEGG" id="lrs:PX52LOC_05804"/>
<dbReference type="AlphaFoldDB" id="A0A5C1ALC0"/>